<dbReference type="RefSeq" id="WP_217941101.1">
    <property type="nucleotide sequence ID" value="NZ_JAHTGR010000002.1"/>
</dbReference>
<feature type="transmembrane region" description="Helical" evidence="6">
    <location>
        <begin position="438"/>
        <end position="456"/>
    </location>
</feature>
<comment type="caution">
    <text evidence="7">The sequence shown here is derived from an EMBL/GenBank/DDBJ whole genome shotgun (WGS) entry which is preliminary data.</text>
</comment>
<evidence type="ECO:0000313" key="10">
    <source>
        <dbReference type="Proteomes" id="UP001162889"/>
    </source>
</evidence>
<name>A0AA41H5D8_9BURK</name>
<feature type="transmembrane region" description="Helical" evidence="6">
    <location>
        <begin position="335"/>
        <end position="354"/>
    </location>
</feature>
<evidence type="ECO:0000313" key="9">
    <source>
        <dbReference type="Proteomes" id="UP001155901"/>
    </source>
</evidence>
<organism evidence="7 9">
    <name type="scientific">Duganella violaceipulchra</name>
    <dbReference type="NCBI Taxonomy" id="2849652"/>
    <lineage>
        <taxon>Bacteria</taxon>
        <taxon>Pseudomonadati</taxon>
        <taxon>Pseudomonadota</taxon>
        <taxon>Betaproteobacteria</taxon>
        <taxon>Burkholderiales</taxon>
        <taxon>Oxalobacteraceae</taxon>
        <taxon>Telluria group</taxon>
        <taxon>Duganella</taxon>
    </lineage>
</organism>
<keyword evidence="3 6" id="KW-1133">Transmembrane helix</keyword>
<feature type="transmembrane region" description="Helical" evidence="6">
    <location>
        <begin position="360"/>
        <end position="377"/>
    </location>
</feature>
<dbReference type="Proteomes" id="UP001155901">
    <property type="component" value="Unassembled WGS sequence"/>
</dbReference>
<keyword evidence="2 6" id="KW-0812">Transmembrane</keyword>
<dbReference type="NCBIfam" id="NF006088">
    <property type="entry name" value="PRK08238.1"/>
    <property type="match status" value="1"/>
</dbReference>
<dbReference type="GO" id="GO:0016020">
    <property type="term" value="C:membrane"/>
    <property type="evidence" value="ECO:0007669"/>
    <property type="project" value="UniProtKB-SubCell"/>
</dbReference>
<evidence type="ECO:0000313" key="7">
    <source>
        <dbReference type="EMBL" id="MBV6320430.1"/>
    </source>
</evidence>
<feature type="region of interest" description="Disordered" evidence="5">
    <location>
        <begin position="1"/>
        <end position="21"/>
    </location>
</feature>
<reference evidence="7" key="1">
    <citation type="submission" date="2021-07" db="EMBL/GenBank/DDBJ databases">
        <title>Characterization of violacein-producing bacteria and related species.</title>
        <authorList>
            <person name="Wilson H.S."/>
            <person name="De Leon M.E."/>
        </authorList>
    </citation>
    <scope>NUCLEOTIDE SEQUENCE</scope>
    <source>
        <strain evidence="7">HSC-15S17</strain>
    </source>
</reference>
<evidence type="ECO:0000256" key="5">
    <source>
        <dbReference type="SAM" id="MobiDB-lite"/>
    </source>
</evidence>
<dbReference type="Proteomes" id="UP001162889">
    <property type="component" value="Unassembled WGS sequence"/>
</dbReference>
<dbReference type="EMBL" id="JALJZU010000016">
    <property type="protein sequence ID" value="MCP2012265.1"/>
    <property type="molecule type" value="Genomic_DNA"/>
</dbReference>
<dbReference type="Pfam" id="PF01040">
    <property type="entry name" value="UbiA"/>
    <property type="match status" value="1"/>
</dbReference>
<feature type="transmembrane region" description="Helical" evidence="6">
    <location>
        <begin position="309"/>
        <end position="328"/>
    </location>
</feature>
<proteinExistence type="predicted"/>
<evidence type="ECO:0000256" key="3">
    <source>
        <dbReference type="ARBA" id="ARBA00022989"/>
    </source>
</evidence>
<evidence type="ECO:0000256" key="1">
    <source>
        <dbReference type="ARBA" id="ARBA00004141"/>
    </source>
</evidence>
<evidence type="ECO:0000256" key="4">
    <source>
        <dbReference type="ARBA" id="ARBA00023136"/>
    </source>
</evidence>
<evidence type="ECO:0000313" key="8">
    <source>
        <dbReference type="EMBL" id="MCP2012265.1"/>
    </source>
</evidence>
<dbReference type="CDD" id="cd13963">
    <property type="entry name" value="PT_UbiA_2"/>
    <property type="match status" value="1"/>
</dbReference>
<feature type="transmembrane region" description="Helical" evidence="6">
    <location>
        <begin position="279"/>
        <end position="303"/>
    </location>
</feature>
<protein>
    <submittedName>
        <fullName evidence="8">4-hydroxybenzoate polyprenyltransferase</fullName>
    </submittedName>
    <submittedName>
        <fullName evidence="7">UbiA family prenyltransferase</fullName>
    </submittedName>
</protein>
<accession>A0AA41H5D8</accession>
<reference evidence="8" key="2">
    <citation type="submission" date="2022-03" db="EMBL/GenBank/DDBJ databases">
        <title>Genome Encyclopedia of Bacteria and Archaea VI: Functional Genomics of Type Strains.</title>
        <authorList>
            <person name="Whitman W."/>
        </authorList>
    </citation>
    <scope>NUCLEOTIDE SEQUENCE</scope>
    <source>
        <strain evidence="8">HSC-15S17</strain>
    </source>
</reference>
<sequence length="496" mass="54286">MSRTATPPQHKDTMTPSATAERRIDGTQTPLVVDLDGTLIYSDLLWEALLLFLKRHFWQVWKLPLWLLLGKAGFKHKIAGLVEIDPATLPYDHGLLHHIAGQQRAGRRIVLATGSERRFADAIGAHLKVFDLVLATEEGVNLTSDNKAAALAALYGAQGYDYVGNARADLAVWLGARNAYSVTSTPFTLADGRQTTHLGSRRGGAARALLKAMRPRQWLKNLLVFVPMLAGHALNTGALLQSMAAFVAFSLCASSAYLLNDALDAHDDRLHPVKRKRPIAAGSLPLPLALIASPLLAFGALAWCASYDWLLAGTVLIYFICTLSYSLLLKRLLMVDIVTLAILYTLRILGGSASTGIEPSFWLLAFSFFLFLSLALLKRYSELFNLHSQGKEKTSGRGYTTADKAPISIMGVNSGFLSVLIFMLYFNSQNVLVLYPHPNFLLGVVPLLVFWLGRLWTLAFRGQVNEDPVLYVSKDKVSLAVVALCLALVLAASRSL</sequence>
<dbReference type="AlphaFoldDB" id="A0AA41H5D8"/>
<feature type="transmembrane region" description="Helical" evidence="6">
    <location>
        <begin position="240"/>
        <end position="259"/>
    </location>
</feature>
<keyword evidence="4 6" id="KW-0472">Membrane</keyword>
<evidence type="ECO:0000256" key="6">
    <source>
        <dbReference type="SAM" id="Phobius"/>
    </source>
</evidence>
<dbReference type="InterPro" id="IPR000537">
    <property type="entry name" value="UbiA_prenyltransferase"/>
</dbReference>
<dbReference type="GO" id="GO:0016765">
    <property type="term" value="F:transferase activity, transferring alkyl or aryl (other than methyl) groups"/>
    <property type="evidence" value="ECO:0007669"/>
    <property type="project" value="InterPro"/>
</dbReference>
<feature type="transmembrane region" description="Helical" evidence="6">
    <location>
        <begin position="407"/>
        <end position="426"/>
    </location>
</feature>
<dbReference type="EMBL" id="JAHTGR010000002">
    <property type="protein sequence ID" value="MBV6320430.1"/>
    <property type="molecule type" value="Genomic_DNA"/>
</dbReference>
<evidence type="ECO:0000256" key="2">
    <source>
        <dbReference type="ARBA" id="ARBA00022692"/>
    </source>
</evidence>
<keyword evidence="10" id="KW-1185">Reference proteome</keyword>
<gene>
    <name evidence="7" type="ORF">KVP70_05735</name>
    <name evidence="8" type="ORF">L1274_006025</name>
</gene>
<comment type="subcellular location">
    <subcellularLocation>
        <location evidence="1">Membrane</location>
        <topology evidence="1">Multi-pass membrane protein</topology>
    </subcellularLocation>
</comment>